<gene>
    <name evidence="1" type="ORF">CDAR_503141</name>
</gene>
<keyword evidence="2" id="KW-1185">Reference proteome</keyword>
<comment type="caution">
    <text evidence="1">The sequence shown here is derived from an EMBL/GenBank/DDBJ whole genome shotgun (WGS) entry which is preliminary data.</text>
</comment>
<accession>A0AAV4VM68</accession>
<proteinExistence type="predicted"/>
<evidence type="ECO:0000313" key="2">
    <source>
        <dbReference type="Proteomes" id="UP001054837"/>
    </source>
</evidence>
<dbReference type="Proteomes" id="UP001054837">
    <property type="component" value="Unassembled WGS sequence"/>
</dbReference>
<organism evidence="1 2">
    <name type="scientific">Caerostris darwini</name>
    <dbReference type="NCBI Taxonomy" id="1538125"/>
    <lineage>
        <taxon>Eukaryota</taxon>
        <taxon>Metazoa</taxon>
        <taxon>Ecdysozoa</taxon>
        <taxon>Arthropoda</taxon>
        <taxon>Chelicerata</taxon>
        <taxon>Arachnida</taxon>
        <taxon>Araneae</taxon>
        <taxon>Araneomorphae</taxon>
        <taxon>Entelegynae</taxon>
        <taxon>Araneoidea</taxon>
        <taxon>Araneidae</taxon>
        <taxon>Caerostris</taxon>
    </lineage>
</organism>
<sequence length="123" mass="14102">MPWLAEANLGYCFYKNLSKATDSNGSSQIQCPVFYKGVCLDFDSEVCEKFLSLQNQARVIEKKKQFLTPSTALLSSRKWRNDSKLSPTYLNEMQKIIIRYQKDLAAIEKKKRNAVGVCPLTNR</sequence>
<reference evidence="1 2" key="1">
    <citation type="submission" date="2021-06" db="EMBL/GenBank/DDBJ databases">
        <title>Caerostris darwini draft genome.</title>
        <authorList>
            <person name="Kono N."/>
            <person name="Arakawa K."/>
        </authorList>
    </citation>
    <scope>NUCLEOTIDE SEQUENCE [LARGE SCALE GENOMIC DNA]</scope>
</reference>
<dbReference type="AlphaFoldDB" id="A0AAV4VM68"/>
<protein>
    <submittedName>
        <fullName evidence="1">Uncharacterized protein</fullName>
    </submittedName>
</protein>
<evidence type="ECO:0000313" key="1">
    <source>
        <dbReference type="EMBL" id="GIY71276.1"/>
    </source>
</evidence>
<name>A0AAV4VM68_9ARAC</name>
<dbReference type="EMBL" id="BPLQ01013305">
    <property type="protein sequence ID" value="GIY71276.1"/>
    <property type="molecule type" value="Genomic_DNA"/>
</dbReference>